<name>A0AC35GM20_9BILA</name>
<evidence type="ECO:0000313" key="2">
    <source>
        <dbReference type="WBParaSite" id="PS1159_v2.g6268.t1"/>
    </source>
</evidence>
<organism evidence="1 2">
    <name type="scientific">Panagrolaimus sp. PS1159</name>
    <dbReference type="NCBI Taxonomy" id="55785"/>
    <lineage>
        <taxon>Eukaryota</taxon>
        <taxon>Metazoa</taxon>
        <taxon>Ecdysozoa</taxon>
        <taxon>Nematoda</taxon>
        <taxon>Chromadorea</taxon>
        <taxon>Rhabditida</taxon>
        <taxon>Tylenchina</taxon>
        <taxon>Panagrolaimomorpha</taxon>
        <taxon>Panagrolaimoidea</taxon>
        <taxon>Panagrolaimidae</taxon>
        <taxon>Panagrolaimus</taxon>
    </lineage>
</organism>
<sequence length="144" mass="15764">MTKLWIDGRQVSLEFIQLPSKRELPEYYHIVSQPIDFNRIRKNLKKGHYDTVDALGNDIRLLIKNAQEYNREDSDIFQDSKILLAVWENIKAQASAMAAVAAPSASVDPVAPSTPSAAPASVATSESNPQPGPSGITADDENTN</sequence>
<proteinExistence type="predicted"/>
<evidence type="ECO:0000313" key="1">
    <source>
        <dbReference type="Proteomes" id="UP000887580"/>
    </source>
</evidence>
<accession>A0AC35GM20</accession>
<dbReference type="Proteomes" id="UP000887580">
    <property type="component" value="Unplaced"/>
</dbReference>
<reference evidence="2" key="1">
    <citation type="submission" date="2022-11" db="UniProtKB">
        <authorList>
            <consortium name="WormBaseParasite"/>
        </authorList>
    </citation>
    <scope>IDENTIFICATION</scope>
</reference>
<dbReference type="WBParaSite" id="PS1159_v2.g6268.t1">
    <property type="protein sequence ID" value="PS1159_v2.g6268.t1"/>
    <property type="gene ID" value="PS1159_v2.g6268"/>
</dbReference>
<protein>
    <submittedName>
        <fullName evidence="2">Bromo domain-containing protein</fullName>
    </submittedName>
</protein>